<evidence type="ECO:0000313" key="7">
    <source>
        <dbReference type="EMBL" id="NPD93203.1"/>
    </source>
</evidence>
<feature type="domain" description="DUF4369" evidence="6">
    <location>
        <begin position="24"/>
        <end position="115"/>
    </location>
</feature>
<keyword evidence="8" id="KW-1185">Reference proteome</keyword>
<evidence type="ECO:0000259" key="5">
    <source>
        <dbReference type="Pfam" id="PF00578"/>
    </source>
</evidence>
<dbReference type="InterPro" id="IPR050553">
    <property type="entry name" value="Thioredoxin_ResA/DsbE_sf"/>
</dbReference>
<keyword evidence="4" id="KW-0676">Redox-active center</keyword>
<proteinExistence type="predicted"/>
<dbReference type="RefSeq" id="WP_172277407.1">
    <property type="nucleotide sequence ID" value="NZ_CASGMU010000023.1"/>
</dbReference>
<dbReference type="Pfam" id="PF14289">
    <property type="entry name" value="DUF4369"/>
    <property type="match status" value="1"/>
</dbReference>
<evidence type="ECO:0000256" key="1">
    <source>
        <dbReference type="ARBA" id="ARBA00004196"/>
    </source>
</evidence>
<keyword evidence="3" id="KW-1015">Disulfide bond</keyword>
<accession>A0ABX2APM8</accession>
<dbReference type="SUPFAM" id="SSF52833">
    <property type="entry name" value="Thioredoxin-like"/>
    <property type="match status" value="1"/>
</dbReference>
<dbReference type="InterPro" id="IPR036249">
    <property type="entry name" value="Thioredoxin-like_sf"/>
</dbReference>
<evidence type="ECO:0000256" key="3">
    <source>
        <dbReference type="ARBA" id="ARBA00023157"/>
    </source>
</evidence>
<evidence type="ECO:0000256" key="2">
    <source>
        <dbReference type="ARBA" id="ARBA00022748"/>
    </source>
</evidence>
<dbReference type="Pfam" id="PF00578">
    <property type="entry name" value="AhpC-TSA"/>
    <property type="match status" value="1"/>
</dbReference>
<reference evidence="7 8" key="1">
    <citation type="submission" date="2020-05" db="EMBL/GenBank/DDBJ databases">
        <title>Distinct polysaccharide utilization as determinants for interspecies competition between intestinal Prevotella spp.</title>
        <authorList>
            <person name="Galvez E.J.C."/>
            <person name="Iljazovic A."/>
            <person name="Strowig T."/>
        </authorList>
    </citation>
    <scope>NUCLEOTIDE SEQUENCE [LARGE SCALE GENOMIC DNA]</scope>
    <source>
        <strain evidence="7 8">PMUR</strain>
    </source>
</reference>
<dbReference type="PROSITE" id="PS51257">
    <property type="entry name" value="PROKAR_LIPOPROTEIN"/>
    <property type="match status" value="1"/>
</dbReference>
<comment type="subcellular location">
    <subcellularLocation>
        <location evidence="1">Cell envelope</location>
    </subcellularLocation>
</comment>
<dbReference type="InterPro" id="IPR000866">
    <property type="entry name" value="AhpC/TSA"/>
</dbReference>
<sequence length="334" mass="37930">MKKFIGYILLTLILVSCGTDNGHFRIEGRFRNFNQGEFYIYCPDGEMSGIDTIKVADGRFAYETPINNKTTYVLVFPNFSEQPVFGEPGKTAKIKGDASHLKEMEIEGTDANKEMTKFRMDANRLTPPEVIKAASDFIKKNPKSEICPYLVRKHFIQIAQPDYKEASSLTATMLKADPKNIKLQNLNKTLKQLATTSTGNNIPQFNTKDINGKDMNRNMLRGKVNVIFAWATWSFSSQNIQRKLFRMKKQYGQDLQIAGICLDPRQEDCKTRIERDSIQWPTACDGQMWDSPIIRKLSITTVPAVIIADKNGKITARDLSDNMIEDKIKSMMGD</sequence>
<keyword evidence="2" id="KW-0201">Cytochrome c-type biogenesis</keyword>
<evidence type="ECO:0000259" key="6">
    <source>
        <dbReference type="Pfam" id="PF14289"/>
    </source>
</evidence>
<dbReference type="Proteomes" id="UP000714420">
    <property type="component" value="Unassembled WGS sequence"/>
</dbReference>
<evidence type="ECO:0000313" key="8">
    <source>
        <dbReference type="Proteomes" id="UP000714420"/>
    </source>
</evidence>
<dbReference type="Gene3D" id="3.40.30.10">
    <property type="entry name" value="Glutaredoxin"/>
    <property type="match status" value="1"/>
</dbReference>
<feature type="domain" description="Alkyl hydroperoxide reductase subunit C/ Thiol specific antioxidant" evidence="5">
    <location>
        <begin position="199"/>
        <end position="316"/>
    </location>
</feature>
<gene>
    <name evidence="7" type="ORF">HPS56_12865</name>
</gene>
<dbReference type="PANTHER" id="PTHR42852:SF6">
    <property type="entry name" value="THIOL:DISULFIDE INTERCHANGE PROTEIN DSBE"/>
    <property type="match status" value="1"/>
</dbReference>
<dbReference type="InterPro" id="IPR025380">
    <property type="entry name" value="DUF4369"/>
</dbReference>
<dbReference type="EMBL" id="JABKKF010000019">
    <property type="protein sequence ID" value="NPD93203.1"/>
    <property type="molecule type" value="Genomic_DNA"/>
</dbReference>
<protein>
    <submittedName>
        <fullName evidence="7">DUF4369 domain-containing protein</fullName>
    </submittedName>
</protein>
<organism evidence="7 8">
    <name type="scientific">Xylanibacter muris</name>
    <dbReference type="NCBI Taxonomy" id="2736290"/>
    <lineage>
        <taxon>Bacteria</taxon>
        <taxon>Pseudomonadati</taxon>
        <taxon>Bacteroidota</taxon>
        <taxon>Bacteroidia</taxon>
        <taxon>Bacteroidales</taxon>
        <taxon>Prevotellaceae</taxon>
        <taxon>Xylanibacter</taxon>
    </lineage>
</organism>
<evidence type="ECO:0000256" key="4">
    <source>
        <dbReference type="ARBA" id="ARBA00023284"/>
    </source>
</evidence>
<comment type="caution">
    <text evidence="7">The sequence shown here is derived from an EMBL/GenBank/DDBJ whole genome shotgun (WGS) entry which is preliminary data.</text>
</comment>
<dbReference type="PANTHER" id="PTHR42852">
    <property type="entry name" value="THIOL:DISULFIDE INTERCHANGE PROTEIN DSBE"/>
    <property type="match status" value="1"/>
</dbReference>
<name>A0ABX2APM8_9BACT</name>